<evidence type="ECO:0000313" key="3">
    <source>
        <dbReference type="Proteomes" id="UP000007881"/>
    </source>
</evidence>
<dbReference type="Gene3D" id="2.60.200.20">
    <property type="match status" value="1"/>
</dbReference>
<dbReference type="SUPFAM" id="SSF49879">
    <property type="entry name" value="SMAD/FHA domain"/>
    <property type="match status" value="1"/>
</dbReference>
<dbReference type="PANTHER" id="PTHR23308">
    <property type="entry name" value="NUCLEAR INHIBITOR OF PROTEIN PHOSPHATASE-1"/>
    <property type="match status" value="1"/>
</dbReference>
<dbReference type="AlphaFoldDB" id="I0IEZ6"/>
<dbReference type="eggNOG" id="COG1716">
    <property type="taxonomic scope" value="Bacteria"/>
</dbReference>
<dbReference type="CDD" id="cd00060">
    <property type="entry name" value="FHA"/>
    <property type="match status" value="1"/>
</dbReference>
<dbReference type="OrthoDB" id="151099at2"/>
<accession>I0IEZ6</accession>
<organism evidence="2 3">
    <name type="scientific">Phycisphaera mikurensis (strain NBRC 102666 / KCTC 22515 / FYK2301M01)</name>
    <dbReference type="NCBI Taxonomy" id="1142394"/>
    <lineage>
        <taxon>Bacteria</taxon>
        <taxon>Pseudomonadati</taxon>
        <taxon>Planctomycetota</taxon>
        <taxon>Phycisphaerae</taxon>
        <taxon>Phycisphaerales</taxon>
        <taxon>Phycisphaeraceae</taxon>
        <taxon>Phycisphaera</taxon>
    </lineage>
</organism>
<name>I0IEZ6_PHYMF</name>
<dbReference type="InterPro" id="IPR000253">
    <property type="entry name" value="FHA_dom"/>
</dbReference>
<dbReference type="STRING" id="1142394.PSMK_16750"/>
<dbReference type="EMBL" id="AP012338">
    <property type="protein sequence ID" value="BAM03834.1"/>
    <property type="molecule type" value="Genomic_DNA"/>
</dbReference>
<evidence type="ECO:0000313" key="2">
    <source>
        <dbReference type="EMBL" id="BAM03834.1"/>
    </source>
</evidence>
<reference evidence="2 3" key="1">
    <citation type="submission" date="2012-02" db="EMBL/GenBank/DDBJ databases">
        <title>Complete genome sequence of Phycisphaera mikurensis NBRC 102666.</title>
        <authorList>
            <person name="Ankai A."/>
            <person name="Hosoyama A."/>
            <person name="Terui Y."/>
            <person name="Sekine M."/>
            <person name="Fukai R."/>
            <person name="Kato Y."/>
            <person name="Nakamura S."/>
            <person name="Yamada-Narita S."/>
            <person name="Kawakoshi A."/>
            <person name="Fukunaga Y."/>
            <person name="Yamazaki S."/>
            <person name="Fujita N."/>
        </authorList>
    </citation>
    <scope>NUCLEOTIDE SEQUENCE [LARGE SCALE GENOMIC DNA]</scope>
    <source>
        <strain evidence="3">NBRC 102666 / KCTC 22515 / FYK2301M01</strain>
    </source>
</reference>
<sequence length="622" mass="65310">MWMLIAIAGPDKGQAHPLDPAATREQPMVLGREGDPFRLSDRRASRRHAGLFREGGRWYVEDLGSTTGTLRNHKPLEETEPLREGDFLQVGKTVLTLSRMEAPTLGPHAAATPPAEPRRAPLAGGATRGTGAWILGTGSAAAVVLVGLGLLNQHQATRLAQEVRVAEAARAAAEAEASDRAEAFEQRLLKRLEEERRRGEAAVAALAPAQAETAEALTALRASVDTGAGELAGLAAGLGERDRDAAAALADATARRLRDTVQPLTPEAAERLAAAAERAERGGEAVAEQVAAVREIVAALPEAMTPAVEALAASVETASAASRDDVLAAVEELRTTLPGADDFNSRMARVEAKIDRLPDAAALDARLASIVEVLEQPPGGDADDPRFEALQSALASIAADLKERPDAAALRGQLEAVAAGRPVAPDPLLAQVLAGLAEQRAATEGVQVELARLRDRAAAPAYDADELARSIVAALPEPQKAAAVTGQPATAVAIDERVLASAVETALSGTAIGDAGGLRDLVRVEVSMALESAARGDEPTADGQIDRGQLERAYRRAFDTGRRDVLPGGRVLDPATARAAGIKTWRDWFLIEEFAERMRLAREASRIRGTLADPTVVNLPSR</sequence>
<dbReference type="InterPro" id="IPR050923">
    <property type="entry name" value="Cell_Proc_Reg/RNA_Proc"/>
</dbReference>
<dbReference type="SMART" id="SM00240">
    <property type="entry name" value="FHA"/>
    <property type="match status" value="1"/>
</dbReference>
<keyword evidence="3" id="KW-1185">Reference proteome</keyword>
<proteinExistence type="predicted"/>
<feature type="domain" description="FHA" evidence="1">
    <location>
        <begin position="28"/>
        <end position="76"/>
    </location>
</feature>
<dbReference type="HOGENOM" id="CLU_439315_0_0_0"/>
<evidence type="ECO:0000259" key="1">
    <source>
        <dbReference type="PROSITE" id="PS50006"/>
    </source>
</evidence>
<dbReference type="KEGG" id="phm:PSMK_16750"/>
<dbReference type="InterPro" id="IPR008984">
    <property type="entry name" value="SMAD_FHA_dom_sf"/>
</dbReference>
<gene>
    <name evidence="2" type="ordered locus">PSMK_16750</name>
</gene>
<protein>
    <recommendedName>
        <fullName evidence="1">FHA domain-containing protein</fullName>
    </recommendedName>
</protein>
<dbReference type="RefSeq" id="WP_014437052.1">
    <property type="nucleotide sequence ID" value="NC_017080.1"/>
</dbReference>
<dbReference type="Pfam" id="PF00498">
    <property type="entry name" value="FHA"/>
    <property type="match status" value="1"/>
</dbReference>
<dbReference type="Proteomes" id="UP000007881">
    <property type="component" value="Chromosome"/>
</dbReference>
<dbReference type="PROSITE" id="PS50006">
    <property type="entry name" value="FHA_DOMAIN"/>
    <property type="match status" value="1"/>
</dbReference>